<evidence type="ECO:0000256" key="5">
    <source>
        <dbReference type="ARBA" id="ARBA00023163"/>
    </source>
</evidence>
<keyword evidence="6" id="KW-0539">Nucleus</keyword>
<evidence type="ECO:0000256" key="3">
    <source>
        <dbReference type="ARBA" id="ARBA00023015"/>
    </source>
</evidence>
<evidence type="ECO:0000256" key="6">
    <source>
        <dbReference type="ARBA" id="ARBA00023242"/>
    </source>
</evidence>
<dbReference type="GO" id="GO:0003677">
    <property type="term" value="F:DNA binding"/>
    <property type="evidence" value="ECO:0007669"/>
    <property type="project" value="UniProtKB-KW"/>
</dbReference>
<dbReference type="GO" id="GO:0003713">
    <property type="term" value="F:transcription coactivator activity"/>
    <property type="evidence" value="ECO:0007669"/>
    <property type="project" value="InterPro"/>
</dbReference>
<reference evidence="9 10" key="1">
    <citation type="submission" date="2024-03" db="EMBL/GenBank/DDBJ databases">
        <title>The Acrasis kona genome and developmental transcriptomes reveal deep origins of eukaryotic multicellular pathways.</title>
        <authorList>
            <person name="Sheikh S."/>
            <person name="Fu C.-J."/>
            <person name="Brown M.W."/>
            <person name="Baldauf S.L."/>
        </authorList>
    </citation>
    <scope>NUCLEOTIDE SEQUENCE [LARGE SCALE GENOMIC DNA]</scope>
    <source>
        <strain evidence="9 10">ATCC MYA-3509</strain>
    </source>
</reference>
<feature type="compositionally biased region" description="Basic and acidic residues" evidence="7">
    <location>
        <begin position="69"/>
        <end position="92"/>
    </location>
</feature>
<gene>
    <name evidence="9" type="ORF">AKO1_011255</name>
</gene>
<dbReference type="EMBL" id="JAOPGA020000768">
    <property type="protein sequence ID" value="KAL0481523.1"/>
    <property type="molecule type" value="Genomic_DNA"/>
</dbReference>
<comment type="similarity">
    <text evidence="2">Belongs to the transcriptional coactivator PC4 family.</text>
</comment>
<dbReference type="SUPFAM" id="SSF109715">
    <property type="entry name" value="DEK C-terminal domain"/>
    <property type="match status" value="1"/>
</dbReference>
<evidence type="ECO:0000256" key="1">
    <source>
        <dbReference type="ARBA" id="ARBA00004123"/>
    </source>
</evidence>
<name>A0AAW2YXI5_9EUKA</name>
<evidence type="ECO:0000256" key="4">
    <source>
        <dbReference type="ARBA" id="ARBA00023125"/>
    </source>
</evidence>
<dbReference type="SUPFAM" id="SSF54447">
    <property type="entry name" value="ssDNA-binding transcriptional regulator domain"/>
    <property type="match status" value="1"/>
</dbReference>
<dbReference type="InterPro" id="IPR009044">
    <property type="entry name" value="ssDNA-bd_transcriptional_reg"/>
</dbReference>
<evidence type="ECO:0000313" key="9">
    <source>
        <dbReference type="EMBL" id="KAL0481523.1"/>
    </source>
</evidence>
<dbReference type="PROSITE" id="PS51998">
    <property type="entry name" value="DEK_C"/>
    <property type="match status" value="1"/>
</dbReference>
<dbReference type="GO" id="GO:0060261">
    <property type="term" value="P:positive regulation of transcription initiation by RNA polymerase II"/>
    <property type="evidence" value="ECO:0007669"/>
    <property type="project" value="InterPro"/>
</dbReference>
<dbReference type="Proteomes" id="UP001431209">
    <property type="component" value="Unassembled WGS sequence"/>
</dbReference>
<accession>A0AAW2YXI5</accession>
<dbReference type="GO" id="GO:0005634">
    <property type="term" value="C:nucleus"/>
    <property type="evidence" value="ECO:0007669"/>
    <property type="project" value="UniProtKB-SubCell"/>
</dbReference>
<dbReference type="Gene3D" id="2.30.31.10">
    <property type="entry name" value="Transcriptional Coactivator Pc4, Chain A"/>
    <property type="match status" value="1"/>
</dbReference>
<keyword evidence="5" id="KW-0804">Transcription</keyword>
<feature type="domain" description="DEK-C" evidence="8">
    <location>
        <begin position="1"/>
        <end position="55"/>
    </location>
</feature>
<organism evidence="9 10">
    <name type="scientific">Acrasis kona</name>
    <dbReference type="NCBI Taxonomy" id="1008807"/>
    <lineage>
        <taxon>Eukaryota</taxon>
        <taxon>Discoba</taxon>
        <taxon>Heterolobosea</taxon>
        <taxon>Tetramitia</taxon>
        <taxon>Eutetramitia</taxon>
        <taxon>Acrasidae</taxon>
        <taxon>Acrasis</taxon>
    </lineage>
</organism>
<comment type="subcellular location">
    <subcellularLocation>
        <location evidence="1">Nucleus</location>
    </subcellularLocation>
</comment>
<comment type="caution">
    <text evidence="9">The sequence shown here is derived from an EMBL/GenBank/DDBJ whole genome shotgun (WGS) entry which is preliminary data.</text>
</comment>
<keyword evidence="4" id="KW-0238">DNA-binding</keyword>
<evidence type="ECO:0000256" key="7">
    <source>
        <dbReference type="SAM" id="MobiDB-lite"/>
    </source>
</evidence>
<sequence>MDPKELRKLVLAKVSVLDSDSISLKSVRSELEQEHGVSLFKQKNYIKEVIQEFLDSGEEAGAYTNIDTNEVKTKNVETEAKTKKDDGIDKKSNQKKRPAPEVEDEQPRKEAKTVVSKNENGEEYINLDGRLKRVTVRKFKGVTYIDFREFYNADGDQKPTKKGISLSKEAWVRLKGFVDDIDGMIENINK</sequence>
<dbReference type="AlphaFoldDB" id="A0AAW2YXI5"/>
<evidence type="ECO:0000259" key="8">
    <source>
        <dbReference type="PROSITE" id="PS51998"/>
    </source>
</evidence>
<dbReference type="Pfam" id="PF08766">
    <property type="entry name" value="DEK_C"/>
    <property type="match status" value="1"/>
</dbReference>
<evidence type="ECO:0000256" key="2">
    <source>
        <dbReference type="ARBA" id="ARBA00009001"/>
    </source>
</evidence>
<protein>
    <submittedName>
        <fullName evidence="9">Activated RNA polymerase II transcriptional coactivator p15</fullName>
    </submittedName>
</protein>
<feature type="region of interest" description="Disordered" evidence="7">
    <location>
        <begin position="61"/>
        <end position="117"/>
    </location>
</feature>
<proteinExistence type="inferred from homology"/>
<keyword evidence="10" id="KW-1185">Reference proteome</keyword>
<keyword evidence="3" id="KW-0805">Transcription regulation</keyword>
<evidence type="ECO:0000313" key="10">
    <source>
        <dbReference type="Proteomes" id="UP001431209"/>
    </source>
</evidence>
<dbReference type="InterPro" id="IPR003173">
    <property type="entry name" value="PC4_C"/>
</dbReference>
<dbReference type="PANTHER" id="PTHR13215">
    <property type="entry name" value="RNA POLYMERASE II TRANSCRIPTIONAL COACTIVATOR"/>
    <property type="match status" value="1"/>
</dbReference>
<dbReference type="InterPro" id="IPR014876">
    <property type="entry name" value="DEK_C"/>
</dbReference>
<dbReference type="Pfam" id="PF02229">
    <property type="entry name" value="PC4"/>
    <property type="match status" value="1"/>
</dbReference>
<dbReference type="InterPro" id="IPR045125">
    <property type="entry name" value="Sub1/Tcp4-like"/>
</dbReference>